<name>A0A287D862_ICTTR</name>
<dbReference type="Proteomes" id="UP000005215">
    <property type="component" value="Unassembled WGS sequence"/>
</dbReference>
<protein>
    <submittedName>
        <fullName evidence="2">Uncharacterized protein</fullName>
    </submittedName>
</protein>
<feature type="region of interest" description="Disordered" evidence="1">
    <location>
        <begin position="1"/>
        <end position="102"/>
    </location>
</feature>
<proteinExistence type="predicted"/>
<dbReference type="EMBL" id="AGTP01012823">
    <property type="status" value="NOT_ANNOTATED_CDS"/>
    <property type="molecule type" value="Genomic_DNA"/>
</dbReference>
<organism evidence="2 3">
    <name type="scientific">Ictidomys tridecemlineatus</name>
    <name type="common">Thirteen-lined ground squirrel</name>
    <name type="synonym">Spermophilus tridecemlineatus</name>
    <dbReference type="NCBI Taxonomy" id="43179"/>
    <lineage>
        <taxon>Eukaryota</taxon>
        <taxon>Metazoa</taxon>
        <taxon>Chordata</taxon>
        <taxon>Craniata</taxon>
        <taxon>Vertebrata</taxon>
        <taxon>Euteleostomi</taxon>
        <taxon>Mammalia</taxon>
        <taxon>Eutheria</taxon>
        <taxon>Euarchontoglires</taxon>
        <taxon>Glires</taxon>
        <taxon>Rodentia</taxon>
        <taxon>Sciuromorpha</taxon>
        <taxon>Sciuridae</taxon>
        <taxon>Xerinae</taxon>
        <taxon>Marmotini</taxon>
        <taxon>Ictidomys</taxon>
    </lineage>
</organism>
<accession>A0A287D862</accession>
<evidence type="ECO:0000256" key="1">
    <source>
        <dbReference type="SAM" id="MobiDB-lite"/>
    </source>
</evidence>
<evidence type="ECO:0000313" key="3">
    <source>
        <dbReference type="Proteomes" id="UP000005215"/>
    </source>
</evidence>
<evidence type="ECO:0000313" key="2">
    <source>
        <dbReference type="Ensembl" id="ENSSTOP00000029723.1"/>
    </source>
</evidence>
<keyword evidence="3" id="KW-1185">Reference proteome</keyword>
<dbReference type="GeneTree" id="ENSGT00860000135606"/>
<dbReference type="Ensembl" id="ENSSTOT00000043224.1">
    <property type="protein sequence ID" value="ENSSTOP00000029723.1"/>
    <property type="gene ID" value="ENSSTOG00000031145.1"/>
</dbReference>
<dbReference type="AlphaFoldDB" id="A0A287D862"/>
<reference evidence="2" key="3">
    <citation type="submission" date="2025-09" db="UniProtKB">
        <authorList>
            <consortium name="Ensembl"/>
        </authorList>
    </citation>
    <scope>IDENTIFICATION</scope>
</reference>
<feature type="compositionally biased region" description="Basic and acidic residues" evidence="1">
    <location>
        <begin position="1"/>
        <end position="11"/>
    </location>
</feature>
<sequence length="128" mass="14292">GRGSRRERAESPGHCPRVARCPAGPGHIVQQPRAPCLRSPRDPTTGTNSDRPIDHFRRALLTRGRGTSGPRLFLPANRICSPRPPRPHWALPQKPDVGPLVAPTHKKAHGYWAERAWRPCSKRAEELK</sequence>
<reference evidence="3" key="1">
    <citation type="submission" date="2011-11" db="EMBL/GenBank/DDBJ databases">
        <title>The Draft Genome of Spermophilus tridecemlineatus.</title>
        <authorList>
            <consortium name="The Broad Institute Genome Assembly &amp; Analysis Group"/>
            <consortium name="Computational R&amp;D Group"/>
            <consortium name="and Sequencing Platform"/>
            <person name="Di Palma F."/>
            <person name="Alfoldi J."/>
            <person name="Johnson J."/>
            <person name="Berlin A."/>
            <person name="Gnerre S."/>
            <person name="Jaffe D."/>
            <person name="MacCallum I."/>
            <person name="Young S."/>
            <person name="Walker B.J."/>
            <person name="Lindblad-Toh K."/>
        </authorList>
    </citation>
    <scope>NUCLEOTIDE SEQUENCE [LARGE SCALE GENOMIC DNA]</scope>
</reference>
<reference evidence="2" key="2">
    <citation type="submission" date="2025-08" db="UniProtKB">
        <authorList>
            <consortium name="Ensembl"/>
        </authorList>
    </citation>
    <scope>IDENTIFICATION</scope>
</reference>
<dbReference type="InParanoid" id="A0A287D862"/>